<dbReference type="EMBL" id="BOMH01000037">
    <property type="protein sequence ID" value="GID67054.1"/>
    <property type="molecule type" value="Genomic_DNA"/>
</dbReference>
<dbReference type="Proteomes" id="UP000619479">
    <property type="component" value="Unassembled WGS sequence"/>
</dbReference>
<dbReference type="AlphaFoldDB" id="A0A919M913"/>
<gene>
    <name evidence="1" type="ORF">Acy02nite_49350</name>
</gene>
<evidence type="ECO:0000313" key="1">
    <source>
        <dbReference type="EMBL" id="GID67054.1"/>
    </source>
</evidence>
<sequence>MRVAAVSLDDRAIEDVVDPATVAGGRYPAPATPGSSTPMRAGALTRYAYPEGSAWQ</sequence>
<comment type="caution">
    <text evidence="1">The sequence shown here is derived from an EMBL/GenBank/DDBJ whole genome shotgun (WGS) entry which is preliminary data.</text>
</comment>
<reference evidence="1" key="1">
    <citation type="submission" date="2021-01" db="EMBL/GenBank/DDBJ databases">
        <title>Whole genome shotgun sequence of Actinoplanes cyaneus NBRC 14990.</title>
        <authorList>
            <person name="Komaki H."/>
            <person name="Tamura T."/>
        </authorList>
    </citation>
    <scope>NUCLEOTIDE SEQUENCE</scope>
    <source>
        <strain evidence="1">NBRC 14990</strain>
    </source>
</reference>
<accession>A0A919M913</accession>
<proteinExistence type="predicted"/>
<keyword evidence="2" id="KW-1185">Reference proteome</keyword>
<dbReference type="RefSeq" id="WP_203744368.1">
    <property type="nucleotide sequence ID" value="NZ_BAAAUC010000004.1"/>
</dbReference>
<name>A0A919M913_9ACTN</name>
<protein>
    <submittedName>
        <fullName evidence="1">Uncharacterized protein</fullName>
    </submittedName>
</protein>
<organism evidence="1 2">
    <name type="scientific">Actinoplanes cyaneus</name>
    <dbReference type="NCBI Taxonomy" id="52696"/>
    <lineage>
        <taxon>Bacteria</taxon>
        <taxon>Bacillati</taxon>
        <taxon>Actinomycetota</taxon>
        <taxon>Actinomycetes</taxon>
        <taxon>Micromonosporales</taxon>
        <taxon>Micromonosporaceae</taxon>
        <taxon>Actinoplanes</taxon>
    </lineage>
</organism>
<evidence type="ECO:0000313" key="2">
    <source>
        <dbReference type="Proteomes" id="UP000619479"/>
    </source>
</evidence>